<dbReference type="Pfam" id="PF01593">
    <property type="entry name" value="Amino_oxidase"/>
    <property type="match status" value="2"/>
</dbReference>
<keyword evidence="4" id="KW-1185">Reference proteome</keyword>
<feature type="domain" description="Amine oxidase" evidence="2">
    <location>
        <begin position="258"/>
        <end position="479"/>
    </location>
</feature>
<dbReference type="OrthoDB" id="7777654at2759"/>
<dbReference type="AlphaFoldDB" id="A0A0N1HVJ1"/>
<dbReference type="STRING" id="1664694.A0A0N1HVJ1"/>
<evidence type="ECO:0000313" key="3">
    <source>
        <dbReference type="EMBL" id="KPI41316.1"/>
    </source>
</evidence>
<dbReference type="SUPFAM" id="SSF54373">
    <property type="entry name" value="FAD-linked reductases, C-terminal domain"/>
    <property type="match status" value="1"/>
</dbReference>
<dbReference type="InterPro" id="IPR002937">
    <property type="entry name" value="Amino_oxidase"/>
</dbReference>
<dbReference type="RefSeq" id="XP_018001279.1">
    <property type="nucleotide sequence ID" value="XM_018148652.1"/>
</dbReference>
<organism evidence="3 4">
    <name type="scientific">Cyphellophora attinorum</name>
    <dbReference type="NCBI Taxonomy" id="1664694"/>
    <lineage>
        <taxon>Eukaryota</taxon>
        <taxon>Fungi</taxon>
        <taxon>Dikarya</taxon>
        <taxon>Ascomycota</taxon>
        <taxon>Pezizomycotina</taxon>
        <taxon>Eurotiomycetes</taxon>
        <taxon>Chaetothyriomycetidae</taxon>
        <taxon>Chaetothyriales</taxon>
        <taxon>Cyphellophoraceae</taxon>
        <taxon>Cyphellophora</taxon>
    </lineage>
</organism>
<dbReference type="Gene3D" id="3.50.50.60">
    <property type="entry name" value="FAD/NAD(P)-binding domain"/>
    <property type="match status" value="1"/>
</dbReference>
<accession>A0A0N1HVJ1</accession>
<sequence length="525" mass="58592">MLSLRITAVLKALLLLTTAATSTPFHPKRQDTNSTQCRKTQVLVLGGGTLANASLTDFVIIEYNNDLGGRVAHTTFGKQPNSSEPYVIELGANWVQGIENAETGAVNPIWLLAQKYGLNNTYSNYSSIETFTQDGPADYADLIDDVEDGWTVMEQNVGEFITQNIQDYSVRSGFSLGGWKPGKDAERQAVEWWTWDWEYAWQPEVSSAQFGVVNYNTTFYQWSDENNFVWDSRGFNTIVKGEAAEFLENCTADYNCSGDSRLMLNTIVTNISWSDEGVIALNEDGSCVEADFAIMTFSLGVLQNEVVTFDPELPDWKLRSIYTFQMGTYTKIFLQFPPDEVFWDTDTQEGILPVFQSLDGPGFLEGSGILFVTVVQDQSYTVEAQNSTVTQEEVMAVLRSMYGDDIPEPTDVLYPSWSLEPWTFGSYSNWPAGTSLEGHQNLRSNLGRLYFAGEATSQEYYGFLHGAWYEGQAAAETIIACLNGTSTDCPGYARYEVLTGTTPPDMYNETNGWMVTSFQGYPPDE</sequence>
<feature type="domain" description="Amine oxidase" evidence="2">
    <location>
        <begin position="50"/>
        <end position="154"/>
    </location>
</feature>
<dbReference type="GeneID" id="28740532"/>
<dbReference type="EMBL" id="LFJN01000010">
    <property type="protein sequence ID" value="KPI41316.1"/>
    <property type="molecule type" value="Genomic_DNA"/>
</dbReference>
<dbReference type="SUPFAM" id="SSF51905">
    <property type="entry name" value="FAD/NAD(P)-binding domain"/>
    <property type="match status" value="1"/>
</dbReference>
<evidence type="ECO:0000256" key="1">
    <source>
        <dbReference type="SAM" id="SignalP"/>
    </source>
</evidence>
<dbReference type="InterPro" id="IPR050281">
    <property type="entry name" value="Flavin_monoamine_oxidase"/>
</dbReference>
<keyword evidence="1" id="KW-0732">Signal</keyword>
<dbReference type="InterPro" id="IPR036188">
    <property type="entry name" value="FAD/NAD-bd_sf"/>
</dbReference>
<dbReference type="GO" id="GO:0016491">
    <property type="term" value="F:oxidoreductase activity"/>
    <property type="evidence" value="ECO:0007669"/>
    <property type="project" value="InterPro"/>
</dbReference>
<reference evidence="3 4" key="1">
    <citation type="submission" date="2015-06" db="EMBL/GenBank/DDBJ databases">
        <title>Draft genome of the ant-associated black yeast Phialophora attae CBS 131958.</title>
        <authorList>
            <person name="Moreno L.F."/>
            <person name="Stielow B.J."/>
            <person name="de Hoog S."/>
            <person name="Vicente V.A."/>
            <person name="Weiss V.A."/>
            <person name="de Vries M."/>
            <person name="Cruz L.M."/>
            <person name="Souza E.M."/>
        </authorList>
    </citation>
    <scope>NUCLEOTIDE SEQUENCE [LARGE SCALE GENOMIC DNA]</scope>
    <source>
        <strain evidence="3 4">CBS 131958</strain>
    </source>
</reference>
<name>A0A0N1HVJ1_9EURO</name>
<dbReference type="VEuPathDB" id="FungiDB:AB675_8221"/>
<dbReference type="Gene3D" id="3.90.660.10">
    <property type="match status" value="1"/>
</dbReference>
<evidence type="ECO:0000313" key="4">
    <source>
        <dbReference type="Proteomes" id="UP000038010"/>
    </source>
</evidence>
<dbReference type="PANTHER" id="PTHR10742">
    <property type="entry name" value="FLAVIN MONOAMINE OXIDASE"/>
    <property type="match status" value="1"/>
</dbReference>
<evidence type="ECO:0000259" key="2">
    <source>
        <dbReference type="Pfam" id="PF01593"/>
    </source>
</evidence>
<proteinExistence type="predicted"/>
<feature type="signal peptide" evidence="1">
    <location>
        <begin position="1"/>
        <end position="22"/>
    </location>
</feature>
<protein>
    <submittedName>
        <fullName evidence="3">Polyamine oxidase</fullName>
    </submittedName>
</protein>
<dbReference type="Proteomes" id="UP000038010">
    <property type="component" value="Unassembled WGS sequence"/>
</dbReference>
<gene>
    <name evidence="3" type="ORF">AB675_8221</name>
</gene>
<feature type="chain" id="PRO_5005873592" evidence="1">
    <location>
        <begin position="23"/>
        <end position="525"/>
    </location>
</feature>
<dbReference type="PANTHER" id="PTHR10742:SF313">
    <property type="entry name" value="AMINE OXIDASE"/>
    <property type="match status" value="1"/>
</dbReference>
<dbReference type="GO" id="GO:0006598">
    <property type="term" value="P:polyamine catabolic process"/>
    <property type="evidence" value="ECO:0007669"/>
    <property type="project" value="TreeGrafter"/>
</dbReference>
<comment type="caution">
    <text evidence="3">The sequence shown here is derived from an EMBL/GenBank/DDBJ whole genome shotgun (WGS) entry which is preliminary data.</text>
</comment>